<organism evidence="7 8">
    <name type="scientific">Lojkania enalia</name>
    <dbReference type="NCBI Taxonomy" id="147567"/>
    <lineage>
        <taxon>Eukaryota</taxon>
        <taxon>Fungi</taxon>
        <taxon>Dikarya</taxon>
        <taxon>Ascomycota</taxon>
        <taxon>Pezizomycotina</taxon>
        <taxon>Dothideomycetes</taxon>
        <taxon>Pleosporomycetidae</taxon>
        <taxon>Pleosporales</taxon>
        <taxon>Pleosporales incertae sedis</taxon>
        <taxon>Lojkania</taxon>
    </lineage>
</organism>
<dbReference type="InterPro" id="IPR052374">
    <property type="entry name" value="SERAC1"/>
</dbReference>
<dbReference type="OrthoDB" id="427518at2759"/>
<evidence type="ECO:0000256" key="4">
    <source>
        <dbReference type="ARBA" id="ARBA00022824"/>
    </source>
</evidence>
<evidence type="ECO:0000256" key="3">
    <source>
        <dbReference type="ARBA" id="ARBA00004370"/>
    </source>
</evidence>
<evidence type="ECO:0000256" key="1">
    <source>
        <dbReference type="ARBA" id="ARBA00004173"/>
    </source>
</evidence>
<comment type="caution">
    <text evidence="7">The sequence shown here is derived from an EMBL/GenBank/DDBJ whole genome shotgun (WGS) entry which is preliminary data.</text>
</comment>
<keyword evidence="5" id="KW-0496">Mitochondrion</keyword>
<gene>
    <name evidence="7" type="ORF">CC78DRAFT_600657</name>
</gene>
<keyword evidence="6" id="KW-0472">Membrane</keyword>
<dbReference type="Gene3D" id="3.40.50.1820">
    <property type="entry name" value="alpha/beta hydrolase"/>
    <property type="match status" value="1"/>
</dbReference>
<dbReference type="Proteomes" id="UP000800093">
    <property type="component" value="Unassembled WGS sequence"/>
</dbReference>
<dbReference type="SUPFAM" id="SSF53474">
    <property type="entry name" value="alpha/beta-Hydrolases"/>
    <property type="match status" value="1"/>
</dbReference>
<dbReference type="AlphaFoldDB" id="A0A9P4KC60"/>
<name>A0A9P4KC60_9PLEO</name>
<sequence>MAPKISPDDLNLLYDGGNESVVDIVFVHGLRGHPRKTWEAQDPENPDELVFWPQDLLPETIKNSRIFSFGYATQFVTFYGINTEPINHTSIDHHSASLILKFGNVRRDTQTPTRPIIFVAHSLGGLVVANSLVGKYGTDAQGQEVINHTYGTVFFGTPFKSSDKAPVAEIARKVLKMFGDTNDQTIRDLDKRSEKLQKISNDFHSLLEERLSSNDLKPIQVACFFEEIKTTRTFFKVFEKDLGHIVTADSATLAGCKQFGINATHQMMCRFSNVENAGYKLVTGKIKEMISNFNKSKAQLKVSYIWTYSRNIQYLAAHITSGRRKDSDHR</sequence>
<keyword evidence="8" id="KW-1185">Reference proteome</keyword>
<dbReference type="PANTHER" id="PTHR48182:SF2">
    <property type="entry name" value="PROTEIN SERAC1"/>
    <property type="match status" value="1"/>
</dbReference>
<dbReference type="PANTHER" id="PTHR48182">
    <property type="entry name" value="PROTEIN SERAC1"/>
    <property type="match status" value="1"/>
</dbReference>
<evidence type="ECO:0000256" key="6">
    <source>
        <dbReference type="ARBA" id="ARBA00023136"/>
    </source>
</evidence>
<dbReference type="EMBL" id="ML986611">
    <property type="protein sequence ID" value="KAF2265052.1"/>
    <property type="molecule type" value="Genomic_DNA"/>
</dbReference>
<evidence type="ECO:0000256" key="5">
    <source>
        <dbReference type="ARBA" id="ARBA00023128"/>
    </source>
</evidence>
<dbReference type="GO" id="GO:0005739">
    <property type="term" value="C:mitochondrion"/>
    <property type="evidence" value="ECO:0007669"/>
    <property type="project" value="UniProtKB-SubCell"/>
</dbReference>
<accession>A0A9P4KC60</accession>
<reference evidence="8" key="1">
    <citation type="journal article" date="2020" name="Stud. Mycol.">
        <title>101 Dothideomycetes genomes: A test case for predicting lifestyles and emergence of pathogens.</title>
        <authorList>
            <person name="Haridas S."/>
            <person name="Albert R."/>
            <person name="Binder M."/>
            <person name="Bloem J."/>
            <person name="LaButti K."/>
            <person name="Salamov A."/>
            <person name="Andreopoulos B."/>
            <person name="Baker S."/>
            <person name="Barry K."/>
            <person name="Bills G."/>
            <person name="Bluhm B."/>
            <person name="Cannon C."/>
            <person name="Castanera R."/>
            <person name="Culley D."/>
            <person name="Daum C."/>
            <person name="Ezra D."/>
            <person name="Gonzalez J."/>
            <person name="Henrissat B."/>
            <person name="Kuo A."/>
            <person name="Liang C."/>
            <person name="Lipzen A."/>
            <person name="Lutzoni F."/>
            <person name="Magnuson J."/>
            <person name="Mondo S."/>
            <person name="Nolan M."/>
            <person name="Ohm R."/>
            <person name="Pangilinan J."/>
            <person name="Park H.-J."/>
            <person name="Ramirez L."/>
            <person name="Alfaro M."/>
            <person name="Sun H."/>
            <person name="Tritt A."/>
            <person name="Yoshinaga Y."/>
            <person name="Zwiers L.-H."/>
            <person name="Turgeon B."/>
            <person name="Goodwin S."/>
            <person name="Spatafora J."/>
            <person name="Crous P."/>
            <person name="Grigoriev I."/>
        </authorList>
    </citation>
    <scope>NUCLEOTIDE SEQUENCE [LARGE SCALE GENOMIC DNA]</scope>
    <source>
        <strain evidence="8">CBS 304.66</strain>
    </source>
</reference>
<dbReference type="GO" id="GO:0016020">
    <property type="term" value="C:membrane"/>
    <property type="evidence" value="ECO:0007669"/>
    <property type="project" value="UniProtKB-SubCell"/>
</dbReference>
<evidence type="ECO:0000313" key="8">
    <source>
        <dbReference type="Proteomes" id="UP000800093"/>
    </source>
</evidence>
<evidence type="ECO:0000313" key="7">
    <source>
        <dbReference type="EMBL" id="KAF2265052.1"/>
    </source>
</evidence>
<keyword evidence="4" id="KW-0256">Endoplasmic reticulum</keyword>
<dbReference type="GO" id="GO:0005783">
    <property type="term" value="C:endoplasmic reticulum"/>
    <property type="evidence" value="ECO:0007669"/>
    <property type="project" value="UniProtKB-SubCell"/>
</dbReference>
<dbReference type="InterPro" id="IPR029058">
    <property type="entry name" value="AB_hydrolase_fold"/>
</dbReference>
<proteinExistence type="predicted"/>
<protein>
    <submittedName>
        <fullName evidence="7">SesB protein</fullName>
    </submittedName>
</protein>
<comment type="subcellular location">
    <subcellularLocation>
        <location evidence="2">Endoplasmic reticulum</location>
    </subcellularLocation>
    <subcellularLocation>
        <location evidence="3">Membrane</location>
    </subcellularLocation>
    <subcellularLocation>
        <location evidence="1">Mitochondrion</location>
    </subcellularLocation>
</comment>
<evidence type="ECO:0000256" key="2">
    <source>
        <dbReference type="ARBA" id="ARBA00004240"/>
    </source>
</evidence>